<protein>
    <submittedName>
        <fullName evidence="1">HK97 gp10 family phage protein</fullName>
    </submittedName>
</protein>
<keyword evidence="2" id="KW-1185">Reference proteome</keyword>
<evidence type="ECO:0000313" key="2">
    <source>
        <dbReference type="Proteomes" id="UP001335325"/>
    </source>
</evidence>
<dbReference type="Proteomes" id="UP001335325">
    <property type="component" value="Chromosome"/>
</dbReference>
<organism evidence="1 2">
    <name type="scientific">Streptomyces hirsutus</name>
    <dbReference type="NCBI Taxonomy" id="35620"/>
    <lineage>
        <taxon>Bacteria</taxon>
        <taxon>Bacillati</taxon>
        <taxon>Actinomycetota</taxon>
        <taxon>Actinomycetes</taxon>
        <taxon>Kitasatosporales</taxon>
        <taxon>Streptomycetaceae</taxon>
        <taxon>Streptomyces</taxon>
    </lineage>
</organism>
<gene>
    <name evidence="1" type="ORF">OIE73_28700</name>
</gene>
<reference evidence="1 2" key="1">
    <citation type="submission" date="2022-10" db="EMBL/GenBank/DDBJ databases">
        <title>The complete genomes of actinobacterial strains from the NBC collection.</title>
        <authorList>
            <person name="Joergensen T.S."/>
            <person name="Alvarez Arevalo M."/>
            <person name="Sterndorff E.B."/>
            <person name="Faurdal D."/>
            <person name="Vuksanovic O."/>
            <person name="Mourched A.-S."/>
            <person name="Charusanti P."/>
            <person name="Shaw S."/>
            <person name="Blin K."/>
            <person name="Weber T."/>
        </authorList>
    </citation>
    <scope>NUCLEOTIDE SEQUENCE [LARGE SCALE GENOMIC DNA]</scope>
    <source>
        <strain evidence="1 2">NBC 01753</strain>
    </source>
</reference>
<proteinExistence type="predicted"/>
<dbReference type="GeneID" id="91546636"/>
<dbReference type="EMBL" id="CP109134">
    <property type="protein sequence ID" value="WSD09327.1"/>
    <property type="molecule type" value="Genomic_DNA"/>
</dbReference>
<sequence>MSVDGITGIQLDQSAIKALTRHETVQQAVQDTAQRGRDFARSIAPVDTGRYRDSIEVREDGDEAEIVSGVDYAEHVEYGTRHMEGQHIFGRTLDSMNKSGGTS</sequence>
<evidence type="ECO:0000313" key="1">
    <source>
        <dbReference type="EMBL" id="WSD09327.1"/>
    </source>
</evidence>
<dbReference type="InterPro" id="IPR010064">
    <property type="entry name" value="HK97-gp10_tail"/>
</dbReference>
<dbReference type="RefSeq" id="WP_326755100.1">
    <property type="nucleotide sequence ID" value="NZ_CP109134.1"/>
</dbReference>
<accession>A0ABZ1GT05</accession>
<name>A0ABZ1GT05_9ACTN</name>
<dbReference type="Pfam" id="PF04883">
    <property type="entry name" value="HK97-gp10_like"/>
    <property type="match status" value="1"/>
</dbReference>
<dbReference type="NCBIfam" id="TIGR01725">
    <property type="entry name" value="phge_HK97_gp10"/>
    <property type="match status" value="1"/>
</dbReference>